<sequence length="69" mass="7890">MFRVKTTYRNGTERPIIEHGPWHPTRKEAEYWAETLREFGYVVEIESQHGKVEAKDDNADLAAALAGMA</sequence>
<dbReference type="STRING" id="159087.Daro_3319"/>
<dbReference type="KEGG" id="dar:Daro_3319"/>
<dbReference type="EMBL" id="CP000089">
    <property type="protein sequence ID" value="AAZ48048.1"/>
    <property type="molecule type" value="Genomic_DNA"/>
</dbReference>
<gene>
    <name evidence="1" type="ordered locus">Daro_3319</name>
</gene>
<accession>Q47AT3</accession>
<dbReference type="HOGENOM" id="CLU_2768948_0_0_4"/>
<organism evidence="1">
    <name type="scientific">Dechloromonas aromatica (strain RCB)</name>
    <dbReference type="NCBI Taxonomy" id="159087"/>
    <lineage>
        <taxon>Bacteria</taxon>
        <taxon>Pseudomonadati</taxon>
        <taxon>Pseudomonadota</taxon>
        <taxon>Betaproteobacteria</taxon>
        <taxon>Rhodocyclales</taxon>
        <taxon>Azonexaceae</taxon>
        <taxon>Dechloromonas</taxon>
    </lineage>
</organism>
<dbReference type="OrthoDB" id="9182641at2"/>
<reference evidence="1" key="1">
    <citation type="submission" date="2005-08" db="EMBL/GenBank/DDBJ databases">
        <title>Complete sequence of Dechloromonas aromatica RCB.</title>
        <authorList>
            <person name="Salinero K.K."/>
            <person name="Copeland A."/>
            <person name="Lucas S."/>
            <person name="Lapidus A."/>
            <person name="Barry K."/>
            <person name="Detter J.C."/>
            <person name="Glavina T."/>
            <person name="Hammon N."/>
            <person name="Israni S."/>
            <person name="Pitluck S."/>
            <person name="Di Bartolo G."/>
            <person name="Trong S."/>
            <person name="Schmutz J."/>
            <person name="Larimer F."/>
            <person name="Land M."/>
            <person name="Ivanova N."/>
            <person name="Richardson P."/>
        </authorList>
    </citation>
    <scope>NUCLEOTIDE SEQUENCE</scope>
    <source>
        <strain evidence="1">RCB</strain>
    </source>
</reference>
<evidence type="ECO:0000313" key="1">
    <source>
        <dbReference type="EMBL" id="AAZ48048.1"/>
    </source>
</evidence>
<dbReference type="AlphaFoldDB" id="Q47AT3"/>
<protein>
    <submittedName>
        <fullName evidence="1">Uncharacterized protein</fullName>
    </submittedName>
</protein>
<name>Q47AT3_DECAR</name>
<proteinExistence type="predicted"/>